<reference evidence="3 4" key="1">
    <citation type="journal article" date="2020" name="Microorganisms">
        <title>Reliable Identification of Environmental Pseudomonas Isolates Using the rpoD Gene.</title>
        <authorList>
            <consortium name="The Broad Institute Genome Sequencing Platform"/>
            <person name="Girard L."/>
            <person name="Lood C."/>
            <person name="Rokni-Zadeh H."/>
            <person name="van Noort V."/>
            <person name="Lavigne R."/>
            <person name="De Mot R."/>
        </authorList>
    </citation>
    <scope>NUCLEOTIDE SEQUENCE [LARGE SCALE GENOMIC DNA]</scope>
    <source>
        <strain evidence="3 4">ZA 5.3</strain>
    </source>
</reference>
<proteinExistence type="predicted"/>
<dbReference type="RefSeq" id="WP_186616539.1">
    <property type="nucleotide sequence ID" value="NZ_CP077089.1"/>
</dbReference>
<dbReference type="InterPro" id="IPR046673">
    <property type="entry name" value="ToxA_N"/>
</dbReference>
<dbReference type="Pfam" id="PF20178">
    <property type="entry name" value="ToxA_N"/>
    <property type="match status" value="2"/>
</dbReference>
<evidence type="ECO:0000313" key="4">
    <source>
        <dbReference type="Proteomes" id="UP000646386"/>
    </source>
</evidence>
<sequence length="1164" mass="131694">MEVRSLEDTGFTGLGEALAALSDHLKGMPVFDFILRACLKRALDEFAPGVDDRLVNINVRSNVKLKQMEPVGGLFQVLNDCLHRGRAPTYDAQYYAIYDRPLSTDYRDIYSAVSLAAVEKLLLHLFRKLPDYYVAALQEYWAGKDESYGRFSLSRKMTLSELQASLFLHELEVLSNEGGISRAELQRIRFMIQPGSRGEWYGVFIGSRGDAYSEQRSMFAIPLEAPVMNELVPRADTAIVLYSPTHGVEKFSSSAELHQTLEQRLMSGDSREVFLQSLAINERENFPTLPEFRYLKVEADLFARVSDNGIEKSCGDVVKQLARFADPDSDSDSDFASVVASVTSAQALPDIPGQAKARQVALLRRAQKNRWPAWLKNAGSTNQEIYEALQQRLLESEVQYHEVTKGFASLKDFAKNEVEEFISPGKDVRIDPDSVFVNVRHLLKVTNGQQIETRERKTLTQAFMYGVHDQEGQYEIAVENQPYNPKLTPSNLINSIISLNVRNRYNDVRQAVYSSREVLEALRDLEGKRTALSIFSAVLQKHLTSPANDMVNRYNLGDLSFMSGEIKLGQQYQAFKDLRYFTRKLDREGFIVLYAPGFPSGQEWFEFLTPKQLRNKLLEWVQDDESWEYLKSQAVLSDVTRMVAEVTGDSWAPRWIGQLSFEFPFATEDYPLENAVKNILSWETKQIEAYTPQWFRKASLEEQGLSVRLHTEFKAIQNVAKDDLKIVPFKEFSRDLVMKTFTRYWELKGLKVPVFDPNDVMVKIHNVPEMTLTNLFIQWQIWRSDVTIFEKIVSAVVPGVSIAINELRDYLRTARFSGTGVVRALNVQAINDLIDLKPGEHYEVYLEKQFISNPRRVLKEVFYRELKQNEMLTAALAQKIRRTISSEDFNWLKTLIEGLDSNIRWGGYTSVPNVGVYHFTLEGRRIHGAYVLSRQFNGRLQSVVYVPGTHDGNDFFPVEQLSARLKSSAFKSHVLRMVSLEDQKAVNKLTSKYDFGGAPEALPRLYNAYKVGNEFKDEYEAMIKRFRADVDYQTTSTWEAVWVDAKILIGIALDVVSLFVPPVGAVVSVLRIAYTIVEGISASLDGDKAVANAYFASAWRAAIMFYIGNIAGVGSSVSAIGLLSRVNDYAGLLSAVTGVPVGISYVSAVAVPPHRVESTTRLIG</sequence>
<feature type="transmembrane region" description="Helical" evidence="1">
    <location>
        <begin position="1098"/>
        <end position="1123"/>
    </location>
</feature>
<keyword evidence="1" id="KW-1133">Transmembrane helix</keyword>
<evidence type="ECO:0000259" key="2">
    <source>
        <dbReference type="Pfam" id="PF20178"/>
    </source>
</evidence>
<accession>A0ABX8Q1T9</accession>
<keyword evidence="1" id="KW-0812">Transmembrane</keyword>
<evidence type="ECO:0000256" key="1">
    <source>
        <dbReference type="SAM" id="Phobius"/>
    </source>
</evidence>
<feature type="domain" description="Dermonecrotic toxin N-terminal" evidence="2">
    <location>
        <begin position="406"/>
        <end position="633"/>
    </location>
</feature>
<dbReference type="EMBL" id="CP077089">
    <property type="protein sequence ID" value="QXI07181.1"/>
    <property type="molecule type" value="Genomic_DNA"/>
</dbReference>
<evidence type="ECO:0000313" key="3">
    <source>
        <dbReference type="EMBL" id="QXI07181.1"/>
    </source>
</evidence>
<feature type="transmembrane region" description="Helical" evidence="1">
    <location>
        <begin position="1129"/>
        <end position="1151"/>
    </location>
</feature>
<organism evidence="3 4">
    <name type="scientific">Pseudomonas tensinigenes</name>
    <dbReference type="NCBI Taxonomy" id="2745511"/>
    <lineage>
        <taxon>Bacteria</taxon>
        <taxon>Pseudomonadati</taxon>
        <taxon>Pseudomonadota</taxon>
        <taxon>Gammaproteobacteria</taxon>
        <taxon>Pseudomonadales</taxon>
        <taxon>Pseudomonadaceae</taxon>
        <taxon>Pseudomonas</taxon>
    </lineage>
</organism>
<name>A0ABX8Q1T9_9PSED</name>
<feature type="domain" description="Dermonecrotic toxin N-terminal" evidence="2">
    <location>
        <begin position="823"/>
        <end position="958"/>
    </location>
</feature>
<gene>
    <name evidence="3" type="ORF">HU718_005665</name>
</gene>
<dbReference type="Proteomes" id="UP000646386">
    <property type="component" value="Chromosome"/>
</dbReference>
<keyword evidence="1" id="KW-0472">Membrane</keyword>
<reference evidence="3 4" key="2">
    <citation type="journal article" date="2021" name="Microorganisms">
        <title>The Ever-Expanding Pseudomonas Genus: Description of 43 New Species and Partition of the Pseudomonas putida Group.</title>
        <authorList>
            <person name="Girard L."/>
            <person name="Lood C."/>
            <person name="Hofte M."/>
            <person name="Vandamme P."/>
            <person name="Rokni-Zadeh H."/>
            <person name="van Noort V."/>
            <person name="Lavigne R."/>
            <person name="De Mot R."/>
        </authorList>
    </citation>
    <scope>NUCLEOTIDE SEQUENCE [LARGE SCALE GENOMIC DNA]</scope>
    <source>
        <strain evidence="3 4">ZA 5.3</strain>
    </source>
</reference>
<keyword evidence="4" id="KW-1185">Reference proteome</keyword>
<protein>
    <recommendedName>
        <fullName evidence="2">Dermonecrotic toxin N-terminal domain-containing protein</fullName>
    </recommendedName>
</protein>